<dbReference type="Proteomes" id="UP000182798">
    <property type="component" value="Unassembled WGS sequence"/>
</dbReference>
<dbReference type="EMBL" id="MIQH01000354">
    <property type="protein sequence ID" value="OIR25310.1"/>
    <property type="molecule type" value="Genomic_DNA"/>
</dbReference>
<dbReference type="CDD" id="cd02440">
    <property type="entry name" value="AdoMet_MTases"/>
    <property type="match status" value="1"/>
</dbReference>
<evidence type="ECO:0000313" key="10">
    <source>
        <dbReference type="EMBL" id="OIR25310.1"/>
    </source>
</evidence>
<dbReference type="KEGG" id="bthg:MS2017_0227"/>
<dbReference type="GO" id="GO:0005737">
    <property type="term" value="C:cytoplasm"/>
    <property type="evidence" value="ECO:0007669"/>
    <property type="project" value="TreeGrafter"/>
</dbReference>
<protein>
    <recommendedName>
        <fullName evidence="2">Protein-L-isoaspartate O-methyltransferase</fullName>
    </recommendedName>
    <alternativeName>
        <fullName evidence="6">Protein L-isoaspartyl methyltransferase</fullName>
    </alternativeName>
</protein>
<dbReference type="PROSITE" id="PS01131">
    <property type="entry name" value="RRNA_A_DIMETH"/>
    <property type="match status" value="1"/>
</dbReference>
<dbReference type="OrthoDB" id="9810066at2"/>
<comment type="similarity">
    <text evidence="1">Belongs to the methyltransferase superfamily. L-isoaspartyl/D-aspartyl protein methyltransferase family.</text>
</comment>
<name>A0A1J5U900_9GAMM</name>
<reference evidence="9 13" key="4">
    <citation type="submission" date="2020-05" db="EMBL/GenBank/DDBJ databases">
        <authorList>
            <person name="Petersen J."/>
            <person name="Sayavedra L."/>
        </authorList>
    </citation>
    <scope>NUCLEOTIDE SEQUENCE [LARGE SCALE GENOMIC DNA]</scope>
    <source>
        <strain evidence="9">B thermophilus SOXS</strain>
    </source>
</reference>
<evidence type="ECO:0000256" key="5">
    <source>
        <dbReference type="ARBA" id="ARBA00022691"/>
    </source>
</evidence>
<dbReference type="InterPro" id="IPR029063">
    <property type="entry name" value="SAM-dependent_MTases_sf"/>
</dbReference>
<dbReference type="PANTHER" id="PTHR11579:SF18">
    <property type="entry name" value="PROTEIN-L-ISOASPARTATE O-METHYLTRANSFERASE"/>
    <property type="match status" value="1"/>
</dbReference>
<dbReference type="Pfam" id="PF01135">
    <property type="entry name" value="PCMT"/>
    <property type="match status" value="1"/>
</dbReference>
<keyword evidence="5" id="KW-0949">S-adenosyl-L-methionine</keyword>
<dbReference type="InterPro" id="IPR000682">
    <property type="entry name" value="PCMT"/>
</dbReference>
<keyword evidence="4 10" id="KW-0808">Transferase</keyword>
<dbReference type="PANTHER" id="PTHR11579">
    <property type="entry name" value="PROTEIN-L-ISOASPARTATE O-METHYLTRANSFERASE"/>
    <property type="match status" value="1"/>
</dbReference>
<dbReference type="InterPro" id="IPR020596">
    <property type="entry name" value="rRNA_Ade_Mease_Trfase_CS"/>
</dbReference>
<dbReference type="RefSeq" id="WP_071563637.1">
    <property type="nucleotide sequence ID" value="NZ_CAESAQ020000052.1"/>
</dbReference>
<evidence type="ECO:0000256" key="4">
    <source>
        <dbReference type="ARBA" id="ARBA00022679"/>
    </source>
</evidence>
<evidence type="ECO:0000313" key="8">
    <source>
        <dbReference type="EMBL" id="AYQ55980.1"/>
    </source>
</evidence>
<dbReference type="Proteomes" id="UP000278334">
    <property type="component" value="Chromosome"/>
</dbReference>
<accession>A0A1J5U900</accession>
<dbReference type="AlphaFoldDB" id="A0A1J5U900"/>
<evidence type="ECO:0000313" key="9">
    <source>
        <dbReference type="EMBL" id="CAB5499084.1"/>
    </source>
</evidence>
<evidence type="ECO:0000313" key="13">
    <source>
        <dbReference type="Proteomes" id="UP000643672"/>
    </source>
</evidence>
<dbReference type="Gene3D" id="3.40.50.150">
    <property type="entry name" value="Vaccinia Virus protein VP39"/>
    <property type="match status" value="1"/>
</dbReference>
<dbReference type="GO" id="GO:0000179">
    <property type="term" value="F:rRNA (adenine-N6,N6-)-dimethyltransferase activity"/>
    <property type="evidence" value="ECO:0007669"/>
    <property type="project" value="InterPro"/>
</dbReference>
<dbReference type="SUPFAM" id="SSF53335">
    <property type="entry name" value="S-adenosyl-L-methionine-dependent methyltransferases"/>
    <property type="match status" value="1"/>
</dbReference>
<evidence type="ECO:0000256" key="2">
    <source>
        <dbReference type="ARBA" id="ARBA00013346"/>
    </source>
</evidence>
<organism evidence="10 11">
    <name type="scientific">Bathymodiolus thermophilus thioautotrophic gill symbiont</name>
    <dbReference type="NCBI Taxonomy" id="2360"/>
    <lineage>
        <taxon>Bacteria</taxon>
        <taxon>Pseudomonadati</taxon>
        <taxon>Pseudomonadota</taxon>
        <taxon>Gammaproteobacteria</taxon>
        <taxon>sulfur-oxidizing symbionts</taxon>
    </lineage>
</organism>
<sequence length="218" mass="24099">MTDIQQARQNAIDSQIRPWGGLNYIANNALKNTPREAFVPEAYKNLAFADIEIPLSDKAKMFSPKIEGRLLDALNIQQNETVLEVGTGSGYLTAVIAKLCKSITSIEIDEELSGNAQEKLNMLNVDNVQLEVGDASQGWQSNDFFDVVIVSSAVPKITKHYFHLLNVGGRIFMVEGSGNAMSAKLITRISENEWETKALFETHLNTMQGLETAASFKF</sequence>
<evidence type="ECO:0000256" key="1">
    <source>
        <dbReference type="ARBA" id="ARBA00005369"/>
    </source>
</evidence>
<reference evidence="8 12" key="3">
    <citation type="submission" date="2017-11" db="EMBL/GenBank/DDBJ databases">
        <title>Genome sequence of the bacterial symbiont EPR9N from a vent mussel Bathymodiolus thermophilus.</title>
        <authorList>
            <person name="Won Y.-J."/>
        </authorList>
    </citation>
    <scope>NUCLEOTIDE SEQUENCE [LARGE SCALE GENOMIC DNA]</scope>
    <source>
        <strain evidence="8 12">EPR9N</strain>
    </source>
</reference>
<reference evidence="10" key="2">
    <citation type="journal article" date="2017" name="Stand. Genomic Sci.">
        <title>Genome sequence of the sulfur-oxidizing Bathymodiolus thermophilus gill endosymbiont.</title>
        <authorList>
            <person name="Ponnudurai R."/>
            <person name="Sayavedra L."/>
            <person name="Kleiner M."/>
            <person name="Heiden S.E."/>
            <person name="Thurmer A."/>
            <person name="Felbeck H."/>
            <person name="Schluter R."/>
            <person name="Sievert S.M."/>
            <person name="Daniel R."/>
            <person name="Schweder T."/>
            <person name="Markert S."/>
        </authorList>
    </citation>
    <scope>NUCLEOTIDE SEQUENCE</scope>
    <source>
        <strain evidence="10">BAT/CrabSpa'14</strain>
    </source>
</reference>
<evidence type="ECO:0000259" key="7">
    <source>
        <dbReference type="SMART" id="SM00650"/>
    </source>
</evidence>
<dbReference type="InterPro" id="IPR020598">
    <property type="entry name" value="rRNA_Ade_methylase_Trfase_N"/>
</dbReference>
<evidence type="ECO:0000313" key="12">
    <source>
        <dbReference type="Proteomes" id="UP000278334"/>
    </source>
</evidence>
<evidence type="ECO:0000256" key="6">
    <source>
        <dbReference type="ARBA" id="ARBA00030757"/>
    </source>
</evidence>
<gene>
    <name evidence="10" type="ORF">BGC33_13150</name>
    <name evidence="8" type="ORF">MS2017_0227</name>
    <name evidence="9" type="ORF">THERMOS_966</name>
</gene>
<keyword evidence="13" id="KW-1185">Reference proteome</keyword>
<reference evidence="11" key="1">
    <citation type="submission" date="2016-09" db="EMBL/GenBank/DDBJ databases">
        <title>Genome Sequence of Bathymodiolus thermophilus sulfur-oxidizing gill endosymbiont.</title>
        <authorList>
            <person name="Ponnudurai R."/>
            <person name="Kleiner M."/>
            <person name="Sayavedra L."/>
            <person name="Thuermer A."/>
            <person name="Felbeck H."/>
            <person name="Schlueter R."/>
            <person name="Schweder T."/>
            <person name="Markert S."/>
        </authorList>
    </citation>
    <scope>NUCLEOTIDE SEQUENCE [LARGE SCALE GENOMIC DNA]</scope>
    <source>
        <strain evidence="11">BAT/CrabSpa'14</strain>
    </source>
</reference>
<dbReference type="SMART" id="SM00650">
    <property type="entry name" value="rADc"/>
    <property type="match status" value="1"/>
</dbReference>
<dbReference type="EMBL" id="CAESAQ020000052">
    <property type="protein sequence ID" value="CAB5499084.1"/>
    <property type="molecule type" value="Genomic_DNA"/>
</dbReference>
<keyword evidence="3 10" id="KW-0489">Methyltransferase</keyword>
<dbReference type="GO" id="GO:0004719">
    <property type="term" value="F:protein-L-isoaspartate (D-aspartate) O-methyltransferase activity"/>
    <property type="evidence" value="ECO:0007669"/>
    <property type="project" value="InterPro"/>
</dbReference>
<dbReference type="Proteomes" id="UP000643672">
    <property type="component" value="Unassembled WGS sequence"/>
</dbReference>
<proteinExistence type="inferred from homology"/>
<dbReference type="EMBL" id="CP024634">
    <property type="protein sequence ID" value="AYQ55980.1"/>
    <property type="molecule type" value="Genomic_DNA"/>
</dbReference>
<feature type="domain" description="Ribosomal RNA adenine methylase transferase N-terminal" evidence="7">
    <location>
        <begin position="66"/>
        <end position="193"/>
    </location>
</feature>
<evidence type="ECO:0000313" key="11">
    <source>
        <dbReference type="Proteomes" id="UP000182798"/>
    </source>
</evidence>
<evidence type="ECO:0000256" key="3">
    <source>
        <dbReference type="ARBA" id="ARBA00022603"/>
    </source>
</evidence>